<keyword evidence="5" id="KW-0573">Peptidoglycan synthesis</keyword>
<feature type="domain" description="Peptidase S11 D-alanyl-D-alanine carboxypeptidase A N-terminal" evidence="12">
    <location>
        <begin position="28"/>
        <end position="254"/>
    </location>
</feature>
<keyword evidence="14" id="KW-1185">Reference proteome</keyword>
<dbReference type="Gene3D" id="3.40.710.10">
    <property type="entry name" value="DD-peptidase/beta-lactamase superfamily"/>
    <property type="match status" value="1"/>
</dbReference>
<keyword evidence="13" id="KW-0121">Carboxypeptidase</keyword>
<feature type="transmembrane region" description="Helical" evidence="10">
    <location>
        <begin position="356"/>
        <end position="378"/>
    </location>
</feature>
<evidence type="ECO:0000256" key="2">
    <source>
        <dbReference type="ARBA" id="ARBA00022729"/>
    </source>
</evidence>
<dbReference type="AlphaFoldDB" id="A0A4R3NBX0"/>
<gene>
    <name evidence="13" type="ORF">EDD68_10541</name>
</gene>
<feature type="active site" description="Acyl-ester intermediate" evidence="7">
    <location>
        <position position="62"/>
    </location>
</feature>
<evidence type="ECO:0000313" key="14">
    <source>
        <dbReference type="Proteomes" id="UP000294650"/>
    </source>
</evidence>
<protein>
    <submittedName>
        <fullName evidence="13">D-alanyl-D-alanine carboxypeptidase</fullName>
    </submittedName>
</protein>
<dbReference type="PRINTS" id="PR00725">
    <property type="entry name" value="DADACBPTASE1"/>
</dbReference>
<accession>A0A4R3NBX0</accession>
<keyword evidence="13" id="KW-0645">Protease</keyword>
<dbReference type="PANTHER" id="PTHR21581">
    <property type="entry name" value="D-ALANYL-D-ALANINE CARBOXYPEPTIDASE"/>
    <property type="match status" value="1"/>
</dbReference>
<comment type="caution">
    <text evidence="13">The sequence shown here is derived from an EMBL/GenBank/DDBJ whole genome shotgun (WGS) entry which is preliminary data.</text>
</comment>
<dbReference type="InterPro" id="IPR001967">
    <property type="entry name" value="Peptidase_S11_N"/>
</dbReference>
<evidence type="ECO:0000256" key="7">
    <source>
        <dbReference type="PIRSR" id="PIRSR618044-1"/>
    </source>
</evidence>
<feature type="active site" evidence="7">
    <location>
        <position position="117"/>
    </location>
</feature>
<evidence type="ECO:0000256" key="10">
    <source>
        <dbReference type="SAM" id="Phobius"/>
    </source>
</evidence>
<keyword evidence="3" id="KW-0378">Hydrolase</keyword>
<reference evidence="13 14" key="1">
    <citation type="submission" date="2019-03" db="EMBL/GenBank/DDBJ databases">
        <title>Genomic Encyclopedia of Type Strains, Phase IV (KMG-IV): sequencing the most valuable type-strain genomes for metagenomic binning, comparative biology and taxonomic classification.</title>
        <authorList>
            <person name="Goeker M."/>
        </authorList>
    </citation>
    <scope>NUCLEOTIDE SEQUENCE [LARGE SCALE GENOMIC DNA]</scope>
    <source>
        <strain evidence="13 14">DSM 25894</strain>
    </source>
</reference>
<evidence type="ECO:0000259" key="12">
    <source>
        <dbReference type="Pfam" id="PF00768"/>
    </source>
</evidence>
<evidence type="ECO:0000256" key="8">
    <source>
        <dbReference type="PIRSR" id="PIRSR618044-2"/>
    </source>
</evidence>
<dbReference type="Pfam" id="PF00768">
    <property type="entry name" value="Peptidase_S11"/>
    <property type="match status" value="1"/>
</dbReference>
<dbReference type="PANTHER" id="PTHR21581:SF33">
    <property type="entry name" value="D-ALANYL-D-ALANINE CARBOXYPEPTIDASE DACB"/>
    <property type="match status" value="1"/>
</dbReference>
<keyword evidence="10" id="KW-0472">Membrane</keyword>
<dbReference type="GO" id="GO:0009002">
    <property type="term" value="F:serine-type D-Ala-D-Ala carboxypeptidase activity"/>
    <property type="evidence" value="ECO:0007669"/>
    <property type="project" value="InterPro"/>
</dbReference>
<dbReference type="GO" id="GO:0008360">
    <property type="term" value="P:regulation of cell shape"/>
    <property type="evidence" value="ECO:0007669"/>
    <property type="project" value="UniProtKB-KW"/>
</dbReference>
<keyword evidence="4" id="KW-0133">Cell shape</keyword>
<feature type="active site" description="Proton acceptor" evidence="7">
    <location>
        <position position="65"/>
    </location>
</feature>
<dbReference type="OrthoDB" id="9791132at2"/>
<feature type="binding site" evidence="8">
    <location>
        <position position="225"/>
    </location>
    <ligand>
        <name>substrate</name>
    </ligand>
</feature>
<dbReference type="RefSeq" id="WP_132371317.1">
    <property type="nucleotide sequence ID" value="NZ_SMAN01000005.1"/>
</dbReference>
<keyword evidence="2 11" id="KW-0732">Signal</keyword>
<dbReference type="SUPFAM" id="SSF56601">
    <property type="entry name" value="beta-lactamase/transpeptidase-like"/>
    <property type="match status" value="1"/>
</dbReference>
<keyword evidence="6" id="KW-0961">Cell wall biogenesis/degradation</keyword>
<proteinExistence type="inferred from homology"/>
<dbReference type="GO" id="GO:0009252">
    <property type="term" value="P:peptidoglycan biosynthetic process"/>
    <property type="evidence" value="ECO:0007669"/>
    <property type="project" value="UniProtKB-KW"/>
</dbReference>
<evidence type="ECO:0000256" key="6">
    <source>
        <dbReference type="ARBA" id="ARBA00023316"/>
    </source>
</evidence>
<feature type="chain" id="PRO_5020891307" evidence="11">
    <location>
        <begin position="25"/>
        <end position="391"/>
    </location>
</feature>
<name>A0A4R3NBX0_9BACI</name>
<evidence type="ECO:0000256" key="9">
    <source>
        <dbReference type="RuleBase" id="RU004016"/>
    </source>
</evidence>
<evidence type="ECO:0000256" key="3">
    <source>
        <dbReference type="ARBA" id="ARBA00022801"/>
    </source>
</evidence>
<evidence type="ECO:0000256" key="11">
    <source>
        <dbReference type="SAM" id="SignalP"/>
    </source>
</evidence>
<dbReference type="InterPro" id="IPR012338">
    <property type="entry name" value="Beta-lactam/transpept-like"/>
</dbReference>
<evidence type="ECO:0000256" key="4">
    <source>
        <dbReference type="ARBA" id="ARBA00022960"/>
    </source>
</evidence>
<evidence type="ECO:0000256" key="5">
    <source>
        <dbReference type="ARBA" id="ARBA00022984"/>
    </source>
</evidence>
<dbReference type="GO" id="GO:0006508">
    <property type="term" value="P:proteolysis"/>
    <property type="evidence" value="ECO:0007669"/>
    <property type="project" value="InterPro"/>
</dbReference>
<dbReference type="GO" id="GO:0071555">
    <property type="term" value="P:cell wall organization"/>
    <property type="evidence" value="ECO:0007669"/>
    <property type="project" value="UniProtKB-KW"/>
</dbReference>
<comment type="similarity">
    <text evidence="1 9">Belongs to the peptidase S11 family.</text>
</comment>
<organism evidence="13 14">
    <name type="scientific">Melghiribacillus thermohalophilus</name>
    <dbReference type="NCBI Taxonomy" id="1324956"/>
    <lineage>
        <taxon>Bacteria</taxon>
        <taxon>Bacillati</taxon>
        <taxon>Bacillota</taxon>
        <taxon>Bacilli</taxon>
        <taxon>Bacillales</taxon>
        <taxon>Bacillaceae</taxon>
        <taxon>Melghiribacillus</taxon>
    </lineage>
</organism>
<evidence type="ECO:0000313" key="13">
    <source>
        <dbReference type="EMBL" id="TCT24589.1"/>
    </source>
</evidence>
<feature type="signal peptide" evidence="11">
    <location>
        <begin position="1"/>
        <end position="24"/>
    </location>
</feature>
<sequence>MKNVKLISILILLFNLWITNSVFAHPDTSIPEVSSKAAIVMDSVTGEILYEKNSRTQLYPASLTKIATAIYAIEHGNLDDVVTVSESVEKVEGTKVYLVEGEQVTLQKLIQGLLINSGNDAGVVIAEHLNGSVEQFSEALNDYLTNQIGVKHTHFENPHGLFNANHVTTAEDLAIITRYAIQNDTFRDIFGTKELEWDGESWDTTLYTHHKLMRENPYEGITGGKTGFINESGHTLATTAERNHLRLIVITLGNDIQQEAYQDHINLLDYGFDHFETSTIPAGTSFEKNNKEFSVEENLYYTHRKEDQITHHVTEDGILQVMNQEDSVLARFTLEEADHGDGQASSDDEQKTNGMFSGYFFLISLSMFTSILVISRFIRRRKAKNDPSIFR</sequence>
<dbReference type="Proteomes" id="UP000294650">
    <property type="component" value="Unassembled WGS sequence"/>
</dbReference>
<keyword evidence="10" id="KW-1133">Transmembrane helix</keyword>
<dbReference type="EMBL" id="SMAN01000005">
    <property type="protein sequence ID" value="TCT24589.1"/>
    <property type="molecule type" value="Genomic_DNA"/>
</dbReference>
<keyword evidence="10" id="KW-0812">Transmembrane</keyword>
<evidence type="ECO:0000256" key="1">
    <source>
        <dbReference type="ARBA" id="ARBA00007164"/>
    </source>
</evidence>
<dbReference type="InterPro" id="IPR018044">
    <property type="entry name" value="Peptidase_S11"/>
</dbReference>